<dbReference type="GeneID" id="38667298"/>
<reference evidence="3" key="1">
    <citation type="journal article" date="2014" name="Int. J. Syst. Evol. Microbiol.">
        <title>Complete genome sequence of Corynebacterium casei LMG S-19264T (=DSM 44701T), isolated from a smear-ripened cheese.</title>
        <authorList>
            <consortium name="US DOE Joint Genome Institute (JGI-PGF)"/>
            <person name="Walter F."/>
            <person name="Albersmeier A."/>
            <person name="Kalinowski J."/>
            <person name="Ruckert C."/>
        </authorList>
    </citation>
    <scope>NUCLEOTIDE SEQUENCE</scope>
    <source>
        <strain evidence="3">JCM 31740</strain>
    </source>
</reference>
<dbReference type="AlphaFoldDB" id="A0A348B5I1"/>
<evidence type="ECO:0000313" key="2">
    <source>
        <dbReference type="EMBL" id="BBD73433.1"/>
    </source>
</evidence>
<dbReference type="KEGG" id="sacd:HS1genome_1822"/>
<keyword evidence="4" id="KW-1185">Reference proteome</keyword>
<dbReference type="Proteomes" id="UP000276741">
    <property type="component" value="Chromosome"/>
</dbReference>
<evidence type="ECO:0000313" key="4">
    <source>
        <dbReference type="Proteomes" id="UP000276741"/>
    </source>
</evidence>
<organism evidence="2 4">
    <name type="scientific">Sulfodiicoccus acidiphilus</name>
    <dbReference type="NCBI Taxonomy" id="1670455"/>
    <lineage>
        <taxon>Archaea</taxon>
        <taxon>Thermoproteota</taxon>
        <taxon>Thermoprotei</taxon>
        <taxon>Sulfolobales</taxon>
        <taxon>Sulfolobaceae</taxon>
        <taxon>Sulfodiicoccus</taxon>
    </lineage>
</organism>
<feature type="compositionally biased region" description="Low complexity" evidence="1">
    <location>
        <begin position="48"/>
        <end position="58"/>
    </location>
</feature>
<accession>A0A348B5I1</accession>
<reference evidence="2" key="3">
    <citation type="journal article" date="2019" name="BMC Res. Notes">
        <title>Complete genome sequence of the Sulfodiicoccus acidiphilus strain HS-1T, the first crenarchaeon that lacks polB3, isolated from an acidic hot spring in Ohwaku-dani, Hakone, Japan.</title>
        <authorList>
            <person name="Sakai H.D."/>
            <person name="Kurosawa N."/>
        </authorList>
    </citation>
    <scope>NUCLEOTIDE SEQUENCE</scope>
    <source>
        <strain evidence="2">HS-1</strain>
    </source>
</reference>
<gene>
    <name evidence="3" type="ORF">GCM10007116_14970</name>
    <name evidence="2" type="ORF">HS1genome_1822</name>
</gene>
<proteinExistence type="predicted"/>
<feature type="region of interest" description="Disordered" evidence="1">
    <location>
        <begin position="48"/>
        <end position="77"/>
    </location>
</feature>
<dbReference type="RefSeq" id="WP_126450622.1">
    <property type="nucleotide sequence ID" value="NZ_AP018553.1"/>
</dbReference>
<dbReference type="EMBL" id="BMQS01000013">
    <property type="protein sequence ID" value="GGT98573.1"/>
    <property type="molecule type" value="Genomic_DNA"/>
</dbReference>
<name>A0A348B5I1_9CREN</name>
<sequence>MELRAEVFLDPKDSPRRTQSYREVRRQARVDEVNDGECRRNVFFGDVSSQDSDSKSFSGLTGRQGPHCGGGVADRGPSSEVRVIKLAL</sequence>
<reference evidence="3" key="4">
    <citation type="submission" date="2020-09" db="EMBL/GenBank/DDBJ databases">
        <authorList>
            <person name="Sun Q."/>
            <person name="Ohkuma M."/>
        </authorList>
    </citation>
    <scope>NUCLEOTIDE SEQUENCE</scope>
    <source>
        <strain evidence="3">JCM 31740</strain>
    </source>
</reference>
<dbReference type="EMBL" id="AP018553">
    <property type="protein sequence ID" value="BBD73433.1"/>
    <property type="molecule type" value="Genomic_DNA"/>
</dbReference>
<dbReference type="Proteomes" id="UP000616143">
    <property type="component" value="Unassembled WGS sequence"/>
</dbReference>
<evidence type="ECO:0000256" key="1">
    <source>
        <dbReference type="SAM" id="MobiDB-lite"/>
    </source>
</evidence>
<feature type="region of interest" description="Disordered" evidence="1">
    <location>
        <begin position="1"/>
        <end position="23"/>
    </location>
</feature>
<reference evidence="4" key="2">
    <citation type="submission" date="2018-04" db="EMBL/GenBank/DDBJ databases">
        <title>Complete genome sequence of Sulfodiicoccus acidiphilus strain HS-1.</title>
        <authorList>
            <person name="Sakai H.D."/>
            <person name="Kurosawa N."/>
        </authorList>
    </citation>
    <scope>NUCLEOTIDE SEQUENCE [LARGE SCALE GENOMIC DNA]</scope>
    <source>
        <strain evidence="4">HS-1</strain>
    </source>
</reference>
<protein>
    <submittedName>
        <fullName evidence="2">Uncharacterized protein</fullName>
    </submittedName>
</protein>
<evidence type="ECO:0000313" key="3">
    <source>
        <dbReference type="EMBL" id="GGT98573.1"/>
    </source>
</evidence>